<dbReference type="EMBL" id="OCNE01000003">
    <property type="protein sequence ID" value="SOD61369.1"/>
    <property type="molecule type" value="Genomic_DNA"/>
</dbReference>
<evidence type="ECO:0000256" key="2">
    <source>
        <dbReference type="SAM" id="Phobius"/>
    </source>
</evidence>
<dbReference type="SUPFAM" id="SSF53850">
    <property type="entry name" value="Periplasmic binding protein-like II"/>
    <property type="match status" value="1"/>
</dbReference>
<dbReference type="OrthoDB" id="9780943at2"/>
<keyword evidence="2" id="KW-0472">Membrane</keyword>
<dbReference type="InterPro" id="IPR042100">
    <property type="entry name" value="Bug_dom1"/>
</dbReference>
<comment type="similarity">
    <text evidence="1">Belongs to the UPF0065 (bug) family.</text>
</comment>
<dbReference type="AlphaFoldDB" id="A0A286DRV3"/>
<dbReference type="Pfam" id="PF03401">
    <property type="entry name" value="TctC"/>
    <property type="match status" value="1"/>
</dbReference>
<evidence type="ECO:0000313" key="3">
    <source>
        <dbReference type="EMBL" id="SOD61369.1"/>
    </source>
</evidence>
<dbReference type="CDD" id="cd07012">
    <property type="entry name" value="PBP2_Bug_TTT"/>
    <property type="match status" value="1"/>
</dbReference>
<evidence type="ECO:0000313" key="4">
    <source>
        <dbReference type="Proteomes" id="UP000219072"/>
    </source>
</evidence>
<dbReference type="Proteomes" id="UP000219072">
    <property type="component" value="Unassembled WGS sequence"/>
</dbReference>
<organism evidence="3 4">
    <name type="scientific">Streptomyces zhaozhouensis</name>
    <dbReference type="NCBI Taxonomy" id="1300267"/>
    <lineage>
        <taxon>Bacteria</taxon>
        <taxon>Bacillati</taxon>
        <taxon>Actinomycetota</taxon>
        <taxon>Actinomycetes</taxon>
        <taxon>Kitasatosporales</taxon>
        <taxon>Streptomycetaceae</taxon>
        <taxon>Streptomyces</taxon>
    </lineage>
</organism>
<name>A0A286DRV3_9ACTN</name>
<protein>
    <submittedName>
        <fullName evidence="3">Putative tricarboxylic transport membrane protein</fullName>
    </submittedName>
</protein>
<sequence length="334" mass="35007">MFTKRPDPRRRTLGRVAYAAVVSVLVSLAVWDAGGGDSGGGARTHLTLMAPAAPGGGWDLAARESQQALRGAGVVNSVEVVNVPGAAGTIGLSQIAQRSGEGSLMMITGAVMVGGIELSGNGTTFDDVTPIARLADDYGAVVVPADSPYRTLDDLVEAWRRDPHGTAIGGGSIGGTDHLIAGLLAREAGIDPEQLNYIAYPGGGEVTTSLLSHTVVAGVSGYNDFSDQIEAGRMRALALSADAPVDGIDVPTFVEQGYDVSLPNWRGLLAPPGVGEEQRAELEEIATELARSPEWEDTLERNRWADSFMVGEEFEAFLADETGRVHEIIEELGL</sequence>
<dbReference type="PIRSF" id="PIRSF017082">
    <property type="entry name" value="YflP"/>
    <property type="match status" value="1"/>
</dbReference>
<dbReference type="RefSeq" id="WP_097230025.1">
    <property type="nucleotide sequence ID" value="NZ_OCNE01000003.1"/>
</dbReference>
<dbReference type="Gene3D" id="3.40.190.150">
    <property type="entry name" value="Bordetella uptake gene, domain 1"/>
    <property type="match status" value="1"/>
</dbReference>
<dbReference type="InterPro" id="IPR005064">
    <property type="entry name" value="BUG"/>
</dbReference>
<evidence type="ECO:0000256" key="1">
    <source>
        <dbReference type="ARBA" id="ARBA00006987"/>
    </source>
</evidence>
<keyword evidence="2" id="KW-1133">Transmembrane helix</keyword>
<feature type="transmembrane region" description="Helical" evidence="2">
    <location>
        <begin position="12"/>
        <end position="31"/>
    </location>
</feature>
<accession>A0A286DRV3</accession>
<dbReference type="Gene3D" id="3.40.190.10">
    <property type="entry name" value="Periplasmic binding protein-like II"/>
    <property type="match status" value="1"/>
</dbReference>
<keyword evidence="4" id="KW-1185">Reference proteome</keyword>
<dbReference type="PANTHER" id="PTHR42928:SF3">
    <property type="entry name" value="UPF0065 PROTEIN YFLP"/>
    <property type="match status" value="1"/>
</dbReference>
<dbReference type="PANTHER" id="PTHR42928">
    <property type="entry name" value="TRICARBOXYLATE-BINDING PROTEIN"/>
    <property type="match status" value="1"/>
</dbReference>
<gene>
    <name evidence="3" type="ORF">SAMN06297387_103119</name>
</gene>
<proteinExistence type="inferred from homology"/>
<reference evidence="3 4" key="1">
    <citation type="submission" date="2017-09" db="EMBL/GenBank/DDBJ databases">
        <authorList>
            <person name="Ehlers B."/>
            <person name="Leendertz F.H."/>
        </authorList>
    </citation>
    <scope>NUCLEOTIDE SEQUENCE [LARGE SCALE GENOMIC DNA]</scope>
    <source>
        <strain evidence="3 4">CGMCC 4.7095</strain>
    </source>
</reference>
<keyword evidence="2" id="KW-0812">Transmembrane</keyword>